<feature type="compositionally biased region" description="Basic and acidic residues" evidence="5">
    <location>
        <begin position="2339"/>
        <end position="2358"/>
    </location>
</feature>
<evidence type="ECO:0000259" key="8">
    <source>
        <dbReference type="Pfam" id="PF16134"/>
    </source>
</evidence>
<feature type="compositionally biased region" description="Basic and acidic residues" evidence="5">
    <location>
        <begin position="1848"/>
        <end position="1871"/>
    </location>
</feature>
<dbReference type="InterPro" id="IPR040007">
    <property type="entry name" value="Tho2"/>
</dbReference>
<dbReference type="Proteomes" id="UP000799750">
    <property type="component" value="Unassembled WGS sequence"/>
</dbReference>
<proteinExistence type="inferred from homology"/>
<feature type="compositionally biased region" description="Basic and acidic residues" evidence="5">
    <location>
        <begin position="1737"/>
        <end position="1761"/>
    </location>
</feature>
<gene>
    <name evidence="9" type="ORF">BU16DRAFT_543844</name>
</gene>
<feature type="compositionally biased region" description="Basic and acidic residues" evidence="5">
    <location>
        <begin position="603"/>
        <end position="613"/>
    </location>
</feature>
<dbReference type="GO" id="GO:0006406">
    <property type="term" value="P:mRNA export from nucleus"/>
    <property type="evidence" value="ECO:0007669"/>
    <property type="project" value="InterPro"/>
</dbReference>
<feature type="compositionally biased region" description="Basic and acidic residues" evidence="5">
    <location>
        <begin position="1997"/>
        <end position="2009"/>
    </location>
</feature>
<feature type="compositionally biased region" description="Polar residues" evidence="5">
    <location>
        <begin position="1580"/>
        <end position="1598"/>
    </location>
</feature>
<reference evidence="9" key="1">
    <citation type="journal article" date="2020" name="Stud. Mycol.">
        <title>101 Dothideomycetes genomes: a test case for predicting lifestyles and emergence of pathogens.</title>
        <authorList>
            <person name="Haridas S."/>
            <person name="Albert R."/>
            <person name="Binder M."/>
            <person name="Bloem J."/>
            <person name="Labutti K."/>
            <person name="Salamov A."/>
            <person name="Andreopoulos B."/>
            <person name="Baker S."/>
            <person name="Barry K."/>
            <person name="Bills G."/>
            <person name="Bluhm B."/>
            <person name="Cannon C."/>
            <person name="Castanera R."/>
            <person name="Culley D."/>
            <person name="Daum C."/>
            <person name="Ezra D."/>
            <person name="Gonzalez J."/>
            <person name="Henrissat B."/>
            <person name="Kuo A."/>
            <person name="Liang C."/>
            <person name="Lipzen A."/>
            <person name="Lutzoni F."/>
            <person name="Magnuson J."/>
            <person name="Mondo S."/>
            <person name="Nolan M."/>
            <person name="Ohm R."/>
            <person name="Pangilinan J."/>
            <person name="Park H.-J."/>
            <person name="Ramirez L."/>
            <person name="Alfaro M."/>
            <person name="Sun H."/>
            <person name="Tritt A."/>
            <person name="Yoshinaga Y."/>
            <person name="Zwiers L.-H."/>
            <person name="Turgeon B."/>
            <person name="Goodwin S."/>
            <person name="Spatafora J."/>
            <person name="Crous P."/>
            <person name="Grigoriev I."/>
        </authorList>
    </citation>
    <scope>NUCLEOTIDE SEQUENCE</scope>
    <source>
        <strain evidence="9">CBS 269.34</strain>
    </source>
</reference>
<feature type="compositionally biased region" description="Polar residues" evidence="5">
    <location>
        <begin position="2233"/>
        <end position="2250"/>
    </location>
</feature>
<feature type="compositionally biased region" description="Polar residues" evidence="5">
    <location>
        <begin position="2183"/>
        <end position="2197"/>
    </location>
</feature>
<feature type="compositionally biased region" description="Basic and acidic residues" evidence="5">
    <location>
        <begin position="2147"/>
        <end position="2156"/>
    </location>
</feature>
<evidence type="ECO:0000259" key="6">
    <source>
        <dbReference type="Pfam" id="PF11262"/>
    </source>
</evidence>
<feature type="compositionally biased region" description="Basic residues" evidence="5">
    <location>
        <begin position="1"/>
        <end position="10"/>
    </location>
</feature>
<evidence type="ECO:0000256" key="1">
    <source>
        <dbReference type="ARBA" id="ARBA00004123"/>
    </source>
</evidence>
<evidence type="ECO:0000256" key="4">
    <source>
        <dbReference type="ARBA" id="ARBA00023242"/>
    </source>
</evidence>
<dbReference type="EMBL" id="MU004197">
    <property type="protein sequence ID" value="KAF2490528.1"/>
    <property type="molecule type" value="Genomic_DNA"/>
</dbReference>
<name>A0A6A6QDN6_9PEZI</name>
<feature type="compositionally biased region" description="Low complexity" evidence="5">
    <location>
        <begin position="2294"/>
        <end position="2312"/>
    </location>
</feature>
<feature type="region of interest" description="Disordered" evidence="5">
    <location>
        <begin position="591"/>
        <end position="613"/>
    </location>
</feature>
<accession>A0A6A6QDN6</accession>
<dbReference type="Pfam" id="PF16134">
    <property type="entry name" value="THOC2_N"/>
    <property type="match status" value="1"/>
</dbReference>
<dbReference type="InterPro" id="IPR021726">
    <property type="entry name" value="THO_THOC2_N"/>
</dbReference>
<dbReference type="PANTHER" id="PTHR21597:SF0">
    <property type="entry name" value="THO COMPLEX SUBUNIT 2"/>
    <property type="match status" value="1"/>
</dbReference>
<feature type="compositionally biased region" description="Polar residues" evidence="5">
    <location>
        <begin position="61"/>
        <end position="77"/>
    </location>
</feature>
<comment type="subcellular location">
    <subcellularLocation>
        <location evidence="1">Nucleus</location>
    </subcellularLocation>
</comment>
<feature type="compositionally biased region" description="Basic and acidic residues" evidence="5">
    <location>
        <begin position="1797"/>
        <end position="1836"/>
    </location>
</feature>
<feature type="region of interest" description="Disordered" evidence="5">
    <location>
        <begin position="1154"/>
        <end position="1218"/>
    </location>
</feature>
<feature type="compositionally biased region" description="Low complexity" evidence="5">
    <location>
        <begin position="1599"/>
        <end position="1609"/>
    </location>
</feature>
<feature type="region of interest" description="Disordered" evidence="5">
    <location>
        <begin position="1"/>
        <end position="95"/>
    </location>
</feature>
<dbReference type="OrthoDB" id="29024at2759"/>
<feature type="compositionally biased region" description="Polar residues" evidence="5">
    <location>
        <begin position="1680"/>
        <end position="1704"/>
    </location>
</feature>
<sequence length="2525" mass="279530">MAPNGKRKRGDRTYSHDTNEGSNRASPHRPQDLELGQQRNQQSNARGGRRGSRGGRGGSNTPRSPSLNATKQTSPLTSQAMSPPAAPAIPAPKPAASVASPVQLPAPIELPSLPSPVSQIPYFYQYLSEGRLSSWKDVGRQAVIDAATQAQSGQDGVALSCLFQELVRAAMDGKLGPAEAGAVVQEVLASSPDSAATDSASLFLDCVSILTEADASNPNLVPLLSSTGIDPARMRAELEVPLLIADNLVRATFAKMAIRKGTNALYKQSAYNLLREESEGYSKLMTEYFTTVNSAPPSDIVVKDTFQRVKALIGAFDLDVGRVLDITLDVFANLLVKHNEFFIKLLRTSSWWPEKVVVEGVEWEDQGFSSLPSWALPGCPKWHFTEEEKESLSKLREVRDANFWERVRDPAVGLSAYFELGSRRVISDTSVFKLNGAGDPMDITEVAADAKKKGEPSDSEKIQKWTQEWIAATHTLPPAGNRIAAQLLGFKLRFYASDTRDASDILPDNLIYLAALLIKIGFISLADLYPHLYPLDEDMPALKAKLDKEKTEKERNARGGGASNALANAGALVDDTKDSRSREAERLAALRVEANNNKGSQSKADEEEKEKLPEPIDQKTHLLRSLLCIGAIPEALFILGRFPWLLDMYSDLPPYIFRLLNHSLSKVYQDVRPIPDEDHLQAPKKSPIDRSAKGEGRATDFPPRRTMRWPKLDQKDNRDGVDYRFYWDEWADNVPVCQTVDDVFALCNTLVNLVGFKFGEDPVLLTKLARIGKKDLLDDPSEKNTKRWIDLSTRLLAPSLSFTSRNPGVVNEVWDLIKTFPTQTRYTIYAEWFTGATSRTPQMSTNFNAVRLETKHVLKRISKTNVKPMARLLAKAAYASPGVVFQVALSQIEAYENLTDVVIECGRYFTYLAYDVLTWALINSLGGIDRDRVQADGMLTSAWLRSLATFAGRVFKRYTVMSPTPVLQYVGSRLLRGSSHDLEVLEQIIVSMAGIHSDVTLSDTQMQGMFAGEYLRLHTLEIHLGDKRHELKAPSKRLLRSLTDTGLAAQLLIAIAQERQTYLFRSGSNAAPLKVLGANFDRIHQIFAQYLEFLRSGLMIKDFNTIIPSVIALISEFGLDPCIAFAISRNSIADAVEEAAALLRVEEAGSLKRVKEAKDVAQSPSNGDVEMGEALETPVTNGDHPIDMEPKTPASTDVPSSTSDSPITSGTNSDGPWNPVLKDLMDRLRPLLPAGIEERFSISFYVTFWQLSLQDLKVSVEEYHRAHKYWGDRMPTNDRRDVSAVAAKKRESDRKWIVEEQLKITDEMKGQIQRKGFTNKRLTSEKEHWFDGFPMMDAKSDQLHLSILQECFLPRLLLSPEDAHFVFAMLNHLHKEAVPGFRTMKLLDQLFREKQMTALIFQCTAREAENLGRFLNEVLTQLKGWHAKESDYDQYALGIKTPQSGVKSRQRDAEPQQPGVDFRRIMFKWHSAFYKALDACLNSSEYMHIRNAINILKAVNKCFPVVDVMGKGLKQAVESLAASEERGDLKLSASSLLVDFKKAKWVISQLFYTVSVDQAHSKLKSAHHNTRQSKSDLRPPQNTSRSNSEKPGTPQPSTNNPGPLNAAAPPFAPRSTPVNGVSKPGLTGKEVEDGEVEDEKRQALANASTATQSNELGTSKSTAPPVQEKVHNPTSRESDQSQVAPQSSETKATELTPQAQSGTIPTRPDSRGGPNRPLHALPVRPDTQTPVRGVGRVADRPVDRPVDRPADYHNHGRHDGRGGSSADYGRLDRPGEPYQEPFRGRHDGSPARGPRGRTPERGAPLDRDRRDPAWPQRDSREYPDDRSMRPPPRDIRPSGGRGPNWGDSPRDTREPRDSREPRDVRDPRDRMPIPPMDSRGPPAPADSRIRMHSGPPLPPAGASPYHGSGRDAPLNTDRPGYMPSKPPLDRARNQPFDRPPPPSDRGSINAERAPFIEDRTRPESFNSDRDVRRDRGSRPHSPRRDDRGPPSYPPRGDPPRDHRDDRGPPERLPPSFPPNRDRREDANNDAPTGPRGPRTDFSQPPPRGGPEMFQPTRGLRPSGESDHGRLNKDFSLPPRPNQQEESTFGRLNAPTDNIPSGPRGRATGGRGGRNFTAPAGHGFARGADSPIVPSSPAADRPPPGPLSERRDRRESAAMDTMNQSGPPTPSTDKPQDMSGIHPSRQTAFQAPQLQTNIPPSSMSGAPSGPRGSQRTPITSTGPSPTSRNPPTGPASSNERSSGLENKNQFAATFRRHLQPSNPPAQPPDNNESFERNDRGASIRGRASRPGGPMNSNNNSGHHTSSPGGSQPSTPNPQGPSRLDRTDYPAPSRGENAIQDDGRSDSRTHREGRRIERTRHPSRSGSAKNTDRRGEEKPRGEEEGKERTERPSGREKRGGSDRESGRRERTERSEREGGERREGRERRERGRDEGGRRESGAASSRGDEGGLRRGGPPMVEGETPSWNDQRPDGRNGDGRMRGSGDRDRGNGRERRDGGREERDARKRRGGDELVHGDNKRARRSNA</sequence>
<evidence type="ECO:0000256" key="5">
    <source>
        <dbReference type="SAM" id="MobiDB-lite"/>
    </source>
</evidence>
<dbReference type="Pfam" id="PF11732">
    <property type="entry name" value="Thoc2"/>
    <property type="match status" value="1"/>
</dbReference>
<comment type="similarity">
    <text evidence="2">Belongs to the THOC2 family.</text>
</comment>
<feature type="compositionally biased region" description="Basic and acidic residues" evidence="5">
    <location>
        <begin position="1954"/>
        <end position="1988"/>
    </location>
</feature>
<feature type="compositionally biased region" description="Low complexity" evidence="5">
    <location>
        <begin position="36"/>
        <end position="46"/>
    </location>
</feature>
<feature type="domain" description="THO complex subunitTHOC2 N-terminal" evidence="7">
    <location>
        <begin position="873"/>
        <end position="948"/>
    </location>
</feature>
<organism evidence="9 10">
    <name type="scientific">Lophium mytilinum</name>
    <dbReference type="NCBI Taxonomy" id="390894"/>
    <lineage>
        <taxon>Eukaryota</taxon>
        <taxon>Fungi</taxon>
        <taxon>Dikarya</taxon>
        <taxon>Ascomycota</taxon>
        <taxon>Pezizomycotina</taxon>
        <taxon>Dothideomycetes</taxon>
        <taxon>Pleosporomycetidae</taxon>
        <taxon>Mytilinidiales</taxon>
        <taxon>Mytilinidiaceae</taxon>
        <taxon>Lophium</taxon>
    </lineage>
</organism>
<feature type="compositionally biased region" description="Basic and acidic residues" evidence="5">
    <location>
        <begin position="675"/>
        <end position="698"/>
    </location>
</feature>
<dbReference type="GO" id="GO:0006397">
    <property type="term" value="P:mRNA processing"/>
    <property type="evidence" value="ECO:0007669"/>
    <property type="project" value="InterPro"/>
</dbReference>
<feature type="compositionally biased region" description="Low complexity" evidence="5">
    <location>
        <begin position="2198"/>
        <end position="2226"/>
    </location>
</feature>
<feature type="compositionally biased region" description="Basic and acidic residues" evidence="5">
    <location>
        <begin position="2368"/>
        <end position="2450"/>
    </location>
</feature>
<dbReference type="InterPro" id="IPR021418">
    <property type="entry name" value="THO_THOC2_C"/>
</dbReference>
<protein>
    <recommendedName>
        <fullName evidence="3">THO complex subunit 2</fullName>
    </recommendedName>
</protein>
<evidence type="ECO:0000259" key="7">
    <source>
        <dbReference type="Pfam" id="PF11732"/>
    </source>
</evidence>
<evidence type="ECO:0000313" key="9">
    <source>
        <dbReference type="EMBL" id="KAF2490528.1"/>
    </source>
</evidence>
<dbReference type="PANTHER" id="PTHR21597">
    <property type="entry name" value="THO2 PROTEIN"/>
    <property type="match status" value="1"/>
</dbReference>
<feature type="compositionally biased region" description="Polar residues" evidence="5">
    <location>
        <begin position="1645"/>
        <end position="1664"/>
    </location>
</feature>
<feature type="region of interest" description="Disordered" evidence="5">
    <location>
        <begin position="675"/>
        <end position="711"/>
    </location>
</feature>
<feature type="domain" description="THO complex subunitTHOC2 C-terminal" evidence="6">
    <location>
        <begin position="1238"/>
        <end position="1538"/>
    </location>
</feature>
<evidence type="ECO:0000313" key="10">
    <source>
        <dbReference type="Proteomes" id="UP000799750"/>
    </source>
</evidence>
<evidence type="ECO:0000256" key="2">
    <source>
        <dbReference type="ARBA" id="ARBA00007857"/>
    </source>
</evidence>
<keyword evidence="10" id="KW-1185">Reference proteome</keyword>
<feature type="compositionally biased region" description="Basic and acidic residues" evidence="5">
    <location>
        <begin position="1668"/>
        <end position="1679"/>
    </location>
</feature>
<feature type="compositionally biased region" description="Pro residues" evidence="5">
    <location>
        <begin position="84"/>
        <end position="93"/>
    </location>
</feature>
<keyword evidence="4" id="KW-0539">Nucleus</keyword>
<dbReference type="InterPro" id="IPR032302">
    <property type="entry name" value="THOC2_N"/>
</dbReference>
<feature type="compositionally biased region" description="Low complexity" evidence="5">
    <location>
        <begin position="1192"/>
        <end position="1211"/>
    </location>
</feature>
<feature type="region of interest" description="Disordered" evidence="5">
    <location>
        <begin position="1563"/>
        <end position="2525"/>
    </location>
</feature>
<feature type="compositionally biased region" description="Basic and acidic residues" evidence="5">
    <location>
        <begin position="2063"/>
        <end position="2072"/>
    </location>
</feature>
<dbReference type="GO" id="GO:0003729">
    <property type="term" value="F:mRNA binding"/>
    <property type="evidence" value="ECO:0007669"/>
    <property type="project" value="TreeGrafter"/>
</dbReference>
<feature type="compositionally biased region" description="Basic and acidic residues" evidence="5">
    <location>
        <begin position="2468"/>
        <end position="2518"/>
    </location>
</feature>
<dbReference type="Pfam" id="PF11262">
    <property type="entry name" value="Tho2"/>
    <property type="match status" value="1"/>
</dbReference>
<dbReference type="GO" id="GO:0000445">
    <property type="term" value="C:THO complex part of transcription export complex"/>
    <property type="evidence" value="ECO:0007669"/>
    <property type="project" value="TreeGrafter"/>
</dbReference>
<evidence type="ECO:0000256" key="3">
    <source>
        <dbReference type="ARBA" id="ARBA00019596"/>
    </source>
</evidence>
<feature type="domain" description="THO complex subunit 2 N-terminal" evidence="8">
    <location>
        <begin position="128"/>
        <end position="871"/>
    </location>
</feature>